<dbReference type="GO" id="GO:0001675">
    <property type="term" value="P:acrosome assembly"/>
    <property type="evidence" value="ECO:0007669"/>
    <property type="project" value="TreeGrafter"/>
</dbReference>
<dbReference type="GO" id="GO:0046596">
    <property type="term" value="P:regulation of viral entry into host cell"/>
    <property type="evidence" value="ECO:0007669"/>
    <property type="project" value="Ensembl"/>
</dbReference>
<feature type="region of interest" description="Disordered" evidence="15">
    <location>
        <begin position="498"/>
        <end position="518"/>
    </location>
</feature>
<feature type="domain" description="Ig-like" evidence="17">
    <location>
        <begin position="296"/>
        <end position="380"/>
    </location>
</feature>
<keyword evidence="12" id="KW-0675">Receptor</keyword>
<dbReference type="CDD" id="cd07703">
    <property type="entry name" value="IgC1_2_Nectin-2_Necl-5_like"/>
    <property type="match status" value="1"/>
</dbReference>
<comment type="similarity">
    <text evidence="2">Belongs to the nectin family.</text>
</comment>
<keyword evidence="19" id="KW-1185">Reference proteome</keyword>
<dbReference type="FunFam" id="2.60.40.10:FF:000619">
    <property type="entry name" value="Nectin cell adhesion molecule 2"/>
    <property type="match status" value="1"/>
</dbReference>
<protein>
    <submittedName>
        <fullName evidence="18">Nectin cell adhesion molecule 2</fullName>
    </submittedName>
</protein>
<accession>A0AAJ7HJ09</accession>
<dbReference type="InterPro" id="IPR007110">
    <property type="entry name" value="Ig-like_dom"/>
</dbReference>
<dbReference type="GO" id="GO:0045953">
    <property type="term" value="P:negative regulation of natural killer cell mediated cytotoxicity"/>
    <property type="evidence" value="ECO:0007669"/>
    <property type="project" value="Ensembl"/>
</dbReference>
<dbReference type="PANTHER" id="PTHR47387:SF1">
    <property type="entry name" value="NECTIN-2"/>
    <property type="match status" value="1"/>
</dbReference>
<feature type="domain" description="Ig-like" evidence="17">
    <location>
        <begin position="64"/>
        <end position="175"/>
    </location>
</feature>
<evidence type="ECO:0000256" key="12">
    <source>
        <dbReference type="ARBA" id="ARBA00023170"/>
    </source>
</evidence>
<dbReference type="GO" id="GO:0009986">
    <property type="term" value="C:cell surface"/>
    <property type="evidence" value="ECO:0007669"/>
    <property type="project" value="Ensembl"/>
</dbReference>
<evidence type="ECO:0000256" key="9">
    <source>
        <dbReference type="ARBA" id="ARBA00022989"/>
    </source>
</evidence>
<evidence type="ECO:0000256" key="7">
    <source>
        <dbReference type="ARBA" id="ARBA00022737"/>
    </source>
</evidence>
<evidence type="ECO:0000313" key="19">
    <source>
        <dbReference type="Proteomes" id="UP000233180"/>
    </source>
</evidence>
<dbReference type="SUPFAM" id="SSF48726">
    <property type="entry name" value="Immunoglobulin"/>
    <property type="match status" value="3"/>
</dbReference>
<dbReference type="InterPro" id="IPR013783">
    <property type="entry name" value="Ig-like_fold"/>
</dbReference>
<evidence type="ECO:0000256" key="6">
    <source>
        <dbReference type="ARBA" id="ARBA00022729"/>
    </source>
</evidence>
<evidence type="ECO:0000256" key="11">
    <source>
        <dbReference type="ARBA" id="ARBA00023157"/>
    </source>
</evidence>
<dbReference type="GO" id="GO:0042271">
    <property type="term" value="P:susceptibility to natural killer cell mediated cytotoxicity"/>
    <property type="evidence" value="ECO:0007669"/>
    <property type="project" value="Ensembl"/>
</dbReference>
<keyword evidence="10 16" id="KW-0472">Membrane</keyword>
<evidence type="ECO:0000256" key="1">
    <source>
        <dbReference type="ARBA" id="ARBA00004251"/>
    </source>
</evidence>
<dbReference type="PROSITE" id="PS50835">
    <property type="entry name" value="IG_LIKE"/>
    <property type="match status" value="3"/>
</dbReference>
<keyword evidence="4" id="KW-0597">Phosphoprotein</keyword>
<keyword evidence="13" id="KW-0325">Glycoprotein</keyword>
<dbReference type="InterPro" id="IPR052659">
    <property type="entry name" value="Nectin/PVR"/>
</dbReference>
<keyword evidence="11" id="KW-1015">Disulfide bond</keyword>
<evidence type="ECO:0000256" key="5">
    <source>
        <dbReference type="ARBA" id="ARBA00022692"/>
    </source>
</evidence>
<dbReference type="GO" id="GO:0042802">
    <property type="term" value="F:identical protein binding"/>
    <property type="evidence" value="ECO:0007669"/>
    <property type="project" value="Ensembl"/>
</dbReference>
<dbReference type="GO" id="GO:0005886">
    <property type="term" value="C:plasma membrane"/>
    <property type="evidence" value="ECO:0007669"/>
    <property type="project" value="UniProtKB-SubCell"/>
</dbReference>
<evidence type="ECO:0000256" key="14">
    <source>
        <dbReference type="ARBA" id="ARBA00023319"/>
    </source>
</evidence>
<dbReference type="Proteomes" id="UP000233180">
    <property type="component" value="Unassembled WGS sequence"/>
</dbReference>
<dbReference type="CDD" id="cd20930">
    <property type="entry name" value="Ig3_Nectin-5_like"/>
    <property type="match status" value="1"/>
</dbReference>
<dbReference type="GeneID" id="108531048"/>
<keyword evidence="14" id="KW-0393">Immunoglobulin domain</keyword>
<dbReference type="GO" id="GO:0050862">
    <property type="term" value="P:positive regulation of T cell receptor signaling pathway"/>
    <property type="evidence" value="ECO:0007669"/>
    <property type="project" value="Ensembl"/>
</dbReference>
<dbReference type="OrthoDB" id="6413693at2759"/>
<dbReference type="Ensembl" id="ENSRBIT00000032355.1">
    <property type="protein sequence ID" value="ENSRBIP00000008747.1"/>
    <property type="gene ID" value="ENSRBIG00000028263.1"/>
</dbReference>
<evidence type="ECO:0000256" key="16">
    <source>
        <dbReference type="SAM" id="Phobius"/>
    </source>
</evidence>
<dbReference type="InterPro" id="IPR013162">
    <property type="entry name" value="CD80_C2-set"/>
</dbReference>
<dbReference type="STRING" id="61621.ENSRBIP00000008747"/>
<evidence type="ECO:0000256" key="15">
    <source>
        <dbReference type="SAM" id="MobiDB-lite"/>
    </source>
</evidence>
<evidence type="ECO:0000256" key="13">
    <source>
        <dbReference type="ARBA" id="ARBA00023180"/>
    </source>
</evidence>
<dbReference type="KEGG" id="rbb:108531048"/>
<accession>A0A2K6KBZ2</accession>
<dbReference type="InterPro" id="IPR036179">
    <property type="entry name" value="Ig-like_dom_sf"/>
</dbReference>
<dbReference type="GO" id="GO:0005925">
    <property type="term" value="C:focal adhesion"/>
    <property type="evidence" value="ECO:0007669"/>
    <property type="project" value="TreeGrafter"/>
</dbReference>
<dbReference type="GO" id="GO:0042267">
    <property type="term" value="P:natural killer cell mediated cytotoxicity"/>
    <property type="evidence" value="ECO:0007669"/>
    <property type="project" value="Ensembl"/>
</dbReference>
<dbReference type="RefSeq" id="XP_017729772.1">
    <property type="nucleotide sequence ID" value="XM_017874283.1"/>
</dbReference>
<keyword evidence="8" id="KW-0130">Cell adhesion</keyword>
<dbReference type="GO" id="GO:0060370">
    <property type="term" value="P:susceptibility to T cell mediated cytotoxicity"/>
    <property type="evidence" value="ECO:0007669"/>
    <property type="project" value="Ensembl"/>
</dbReference>
<evidence type="ECO:0000313" key="18">
    <source>
        <dbReference type="Ensembl" id="ENSRBIP00000008747.1"/>
    </source>
</evidence>
<dbReference type="GO" id="GO:0033005">
    <property type="term" value="P:positive regulation of mast cell activation"/>
    <property type="evidence" value="ECO:0007669"/>
    <property type="project" value="Ensembl"/>
</dbReference>
<dbReference type="GO" id="GO:0019064">
    <property type="term" value="P:fusion of virus membrane with host plasma membrane"/>
    <property type="evidence" value="ECO:0007669"/>
    <property type="project" value="Ensembl"/>
</dbReference>
<reference evidence="18 19" key="1">
    <citation type="submission" date="2016-06" db="EMBL/GenBank/DDBJ databases">
        <title>Genome of Rhinopithecus bieti.</title>
        <authorList>
            <person name="Wu"/>
            <person name="C.-I. and Zhang"/>
            <person name="Y."/>
        </authorList>
    </citation>
    <scope>NUCLEOTIDE SEQUENCE</scope>
</reference>
<name>A0A2K6KBZ2_RHIBE</name>
<dbReference type="InterPro" id="IPR003599">
    <property type="entry name" value="Ig_sub"/>
</dbReference>
<dbReference type="AlphaFoldDB" id="A0A2K6KBZ2"/>
<feature type="domain" description="Ig-like" evidence="17">
    <location>
        <begin position="197"/>
        <end position="291"/>
    </location>
</feature>
<dbReference type="SMART" id="SM00406">
    <property type="entry name" value="IGv"/>
    <property type="match status" value="1"/>
</dbReference>
<dbReference type="GeneTree" id="ENSGT00940000161167"/>
<dbReference type="FunFam" id="2.60.40.10:FF:000712">
    <property type="entry name" value="Poliovirus receptor homolog"/>
    <property type="match status" value="1"/>
</dbReference>
<sequence>MAIHKKSSLKCLFQVTFSESGCCKAAYITYGACISRGAPFVVALPGGVWVPPPPNFFTLCPLCPGAQDVRVQVLPEVRGQLGGTVELPCHLLPPVPGLYISLVTWQRPDAPTNHQNVAAFHPKMGPSFPSPKPGSERLSFVSAKQSTGQDTEAELQDATLALRGLTVEDEGNYTCEFATFPKGSVRGMTWLRVIAKPQNHAEAQEVTFSQDPVPVARCISKEGRPPARISWLSSLDWEAKETQVSGTLAGTVTVTSRFTLVPSGRADGVMVTCKVEHESFEEPALIPVTLSVRYPPEVSISGYDDNWYLGRTDATLSCNVRSNPEPTGYDWSTTSGIFPTSAVAQGSQLVIHAVDSLFNTTFVCTVTNAVGMGRAEQVIFVRETPNTAGAGATGGIIGGIIAAIIATAVAATGILICRQQRKEQTLQGAEEDEDLEGPPSYKPPTPKAKLEEQEMPSQLFTLGASEHSPLKTPYFDAGASCTEQEMPRYHELPTLEERSGPLHPGATSLGSPIPVPPGPPVVEDVSLDLEDEEGEEEEEYLDKINPIYDALSYSSPSDSYQGKGFVMSRAMYV</sequence>
<feature type="region of interest" description="Disordered" evidence="15">
    <location>
        <begin position="425"/>
        <end position="451"/>
    </location>
</feature>
<reference evidence="18" key="2">
    <citation type="submission" date="2025-08" db="UniProtKB">
        <authorList>
            <consortium name="Ensembl"/>
        </authorList>
    </citation>
    <scope>IDENTIFICATION</scope>
</reference>
<evidence type="ECO:0000256" key="10">
    <source>
        <dbReference type="ARBA" id="ARBA00023136"/>
    </source>
</evidence>
<gene>
    <name evidence="18" type="primary">NECTIN2</name>
</gene>
<dbReference type="GO" id="GO:0043296">
    <property type="term" value="C:apical junction complex"/>
    <property type="evidence" value="ECO:0007669"/>
    <property type="project" value="TreeGrafter"/>
</dbReference>
<dbReference type="FunFam" id="2.60.40.10:FF:000711">
    <property type="entry name" value="Nectin cell adhesion molecule 2"/>
    <property type="match status" value="1"/>
</dbReference>
<dbReference type="Gene3D" id="2.60.40.10">
    <property type="entry name" value="Immunoglobulins"/>
    <property type="match status" value="3"/>
</dbReference>
<dbReference type="InterPro" id="IPR013106">
    <property type="entry name" value="Ig_V-set"/>
</dbReference>
<dbReference type="SMART" id="SM00409">
    <property type="entry name" value="IG"/>
    <property type="match status" value="2"/>
</dbReference>
<dbReference type="Pfam" id="PF07686">
    <property type="entry name" value="V-set"/>
    <property type="match status" value="1"/>
</dbReference>
<dbReference type="CTD" id="5819"/>
<dbReference type="GO" id="GO:0048018">
    <property type="term" value="F:receptor ligand activity"/>
    <property type="evidence" value="ECO:0007669"/>
    <property type="project" value="Ensembl"/>
</dbReference>
<dbReference type="GO" id="GO:0046814">
    <property type="term" value="P:coreceptor-mediated virion attachment to host cell"/>
    <property type="evidence" value="ECO:0007669"/>
    <property type="project" value="Ensembl"/>
</dbReference>
<evidence type="ECO:0000256" key="3">
    <source>
        <dbReference type="ARBA" id="ARBA00022475"/>
    </source>
</evidence>
<keyword evidence="9 16" id="KW-1133">Transmembrane helix</keyword>
<keyword evidence="5 16" id="KW-0812">Transmembrane</keyword>
<proteinExistence type="inferred from homology"/>
<keyword evidence="7" id="KW-0677">Repeat</keyword>
<evidence type="ECO:0000259" key="17">
    <source>
        <dbReference type="PROSITE" id="PS50835"/>
    </source>
</evidence>
<keyword evidence="6" id="KW-0732">Signal</keyword>
<comment type="subcellular location">
    <subcellularLocation>
        <location evidence="1">Cell membrane</location>
        <topology evidence="1">Single-pass type I membrane protein</topology>
    </subcellularLocation>
</comment>
<keyword evidence="3" id="KW-1003">Cell membrane</keyword>
<dbReference type="GO" id="GO:0050839">
    <property type="term" value="F:cell adhesion molecule binding"/>
    <property type="evidence" value="ECO:0007669"/>
    <property type="project" value="Ensembl"/>
</dbReference>
<reference evidence="18" key="3">
    <citation type="submission" date="2025-09" db="UniProtKB">
        <authorList>
            <consortium name="Ensembl"/>
        </authorList>
    </citation>
    <scope>IDENTIFICATION</scope>
</reference>
<dbReference type="Pfam" id="PF08205">
    <property type="entry name" value="C2-set_2"/>
    <property type="match status" value="1"/>
</dbReference>
<dbReference type="GO" id="GO:0007156">
    <property type="term" value="P:homophilic cell adhesion via plasma membrane adhesion molecules"/>
    <property type="evidence" value="ECO:0007669"/>
    <property type="project" value="Ensembl"/>
</dbReference>
<dbReference type="GO" id="GO:0002891">
    <property type="term" value="P:positive regulation of immunoglobulin mediated immune response"/>
    <property type="evidence" value="ECO:0007669"/>
    <property type="project" value="Ensembl"/>
</dbReference>
<evidence type="ECO:0000256" key="8">
    <source>
        <dbReference type="ARBA" id="ARBA00022889"/>
    </source>
</evidence>
<dbReference type="GO" id="GO:0002860">
    <property type="term" value="P:positive regulation of natural killer cell mediated cytotoxicity directed against tumor cell target"/>
    <property type="evidence" value="ECO:0007669"/>
    <property type="project" value="Ensembl"/>
</dbReference>
<feature type="transmembrane region" description="Helical" evidence="16">
    <location>
        <begin position="396"/>
        <end position="417"/>
    </location>
</feature>
<evidence type="ECO:0000256" key="2">
    <source>
        <dbReference type="ARBA" id="ARBA00007810"/>
    </source>
</evidence>
<dbReference type="CDD" id="cd20989">
    <property type="entry name" value="IgV_1_Nectin-2_NecL-5_like_CD112_CD155"/>
    <property type="match status" value="1"/>
</dbReference>
<organism evidence="18 19">
    <name type="scientific">Rhinopithecus bieti</name>
    <name type="common">Black snub-nosed monkey</name>
    <name type="synonym">Pygathrix bieti</name>
    <dbReference type="NCBI Taxonomy" id="61621"/>
    <lineage>
        <taxon>Eukaryota</taxon>
        <taxon>Metazoa</taxon>
        <taxon>Chordata</taxon>
        <taxon>Craniata</taxon>
        <taxon>Vertebrata</taxon>
        <taxon>Euteleostomi</taxon>
        <taxon>Mammalia</taxon>
        <taxon>Eutheria</taxon>
        <taxon>Euarchontoglires</taxon>
        <taxon>Primates</taxon>
        <taxon>Haplorrhini</taxon>
        <taxon>Catarrhini</taxon>
        <taxon>Cercopithecidae</taxon>
        <taxon>Colobinae</taxon>
        <taxon>Rhinopithecus</taxon>
    </lineage>
</organism>
<evidence type="ECO:0000256" key="4">
    <source>
        <dbReference type="ARBA" id="ARBA00022553"/>
    </source>
</evidence>
<dbReference type="PANTHER" id="PTHR47387">
    <property type="entry name" value="NECTIN-2"/>
    <property type="match status" value="1"/>
</dbReference>